<keyword evidence="2" id="KW-1185">Reference proteome</keyword>
<reference evidence="1 2" key="1">
    <citation type="submission" date="2020-08" db="EMBL/GenBank/DDBJ databases">
        <title>Genomic Encyclopedia of Type Strains, Phase IV (KMG-IV): sequencing the most valuable type-strain genomes for metagenomic binning, comparative biology and taxonomic classification.</title>
        <authorList>
            <person name="Goeker M."/>
        </authorList>
    </citation>
    <scope>NUCLEOTIDE SEQUENCE [LARGE SCALE GENOMIC DNA]</scope>
    <source>
        <strain evidence="1 2">DSM 105074</strain>
    </source>
</reference>
<accession>A0A840TRM8</accession>
<name>A0A840TRM8_9BACT</name>
<evidence type="ECO:0000313" key="1">
    <source>
        <dbReference type="EMBL" id="MBB5284212.1"/>
    </source>
</evidence>
<proteinExistence type="predicted"/>
<comment type="caution">
    <text evidence="1">The sequence shown here is derived from an EMBL/GenBank/DDBJ whole genome shotgun (WGS) entry which is preliminary data.</text>
</comment>
<dbReference type="AlphaFoldDB" id="A0A840TRM8"/>
<gene>
    <name evidence="1" type="ORF">HNQ92_002355</name>
</gene>
<dbReference type="EMBL" id="JACHGF010000003">
    <property type="protein sequence ID" value="MBB5284212.1"/>
    <property type="molecule type" value="Genomic_DNA"/>
</dbReference>
<organism evidence="1 2">
    <name type="scientific">Rhabdobacter roseus</name>
    <dbReference type="NCBI Taxonomy" id="1655419"/>
    <lineage>
        <taxon>Bacteria</taxon>
        <taxon>Pseudomonadati</taxon>
        <taxon>Bacteroidota</taxon>
        <taxon>Cytophagia</taxon>
        <taxon>Cytophagales</taxon>
        <taxon>Cytophagaceae</taxon>
        <taxon>Rhabdobacter</taxon>
    </lineage>
</organism>
<sequence>MKWRPEDLLLHWLQPMSWEDMLADTDERALEAYRAIELSLRLRDAFEAPKLREVLHKLGPETTQKLLAYAWLRYEHKWGYRPSSAWVLRQQTQNLLDNYPCESIKDIIYALKRADGYTTSPQQLMTAYLEWKSIKLEEWHRSFSYTPDSLPAWMAEHCPPHWRVNENPNQGKKYENNDGQAA</sequence>
<evidence type="ECO:0000313" key="2">
    <source>
        <dbReference type="Proteomes" id="UP000557307"/>
    </source>
</evidence>
<protein>
    <submittedName>
        <fullName evidence="1">Uncharacterized protein</fullName>
    </submittedName>
</protein>
<dbReference type="Proteomes" id="UP000557307">
    <property type="component" value="Unassembled WGS sequence"/>
</dbReference>